<evidence type="ECO:0000313" key="5">
    <source>
        <dbReference type="EMBL" id="TQJ14251.1"/>
    </source>
</evidence>
<evidence type="ECO:0000256" key="1">
    <source>
        <dbReference type="ARBA" id="ARBA00022679"/>
    </source>
</evidence>
<keyword evidence="1 5" id="KW-0808">Transferase</keyword>
<dbReference type="PANTHER" id="PTHR10434">
    <property type="entry name" value="1-ACYL-SN-GLYCEROL-3-PHOSPHATE ACYLTRANSFERASE"/>
    <property type="match status" value="1"/>
</dbReference>
<dbReference type="GO" id="GO:0003841">
    <property type="term" value="F:1-acylglycerol-3-phosphate O-acyltransferase activity"/>
    <property type="evidence" value="ECO:0007669"/>
    <property type="project" value="TreeGrafter"/>
</dbReference>
<dbReference type="CDD" id="cd07989">
    <property type="entry name" value="LPLAT_AGPAT-like"/>
    <property type="match status" value="1"/>
</dbReference>
<dbReference type="PANTHER" id="PTHR10434:SF11">
    <property type="entry name" value="1-ACYL-SN-GLYCEROL-3-PHOSPHATE ACYLTRANSFERASE"/>
    <property type="match status" value="1"/>
</dbReference>
<feature type="region of interest" description="Disordered" evidence="3">
    <location>
        <begin position="248"/>
        <end position="302"/>
    </location>
</feature>
<dbReference type="SMART" id="SM00563">
    <property type="entry name" value="PlsC"/>
    <property type="match status" value="1"/>
</dbReference>
<dbReference type="SUPFAM" id="SSF69593">
    <property type="entry name" value="Glycerol-3-phosphate (1)-acyltransferase"/>
    <property type="match status" value="1"/>
</dbReference>
<dbReference type="OrthoDB" id="9808424at2"/>
<gene>
    <name evidence="5" type="ORF">FB459_1699</name>
</gene>
<proteinExistence type="predicted"/>
<evidence type="ECO:0000256" key="3">
    <source>
        <dbReference type="SAM" id="MobiDB-lite"/>
    </source>
</evidence>
<dbReference type="Pfam" id="PF01553">
    <property type="entry name" value="Acyltransferase"/>
    <property type="match status" value="1"/>
</dbReference>
<dbReference type="Proteomes" id="UP000320806">
    <property type="component" value="Unassembled WGS sequence"/>
</dbReference>
<accession>A0A542EFX7</accession>
<evidence type="ECO:0000313" key="6">
    <source>
        <dbReference type="Proteomes" id="UP000320806"/>
    </source>
</evidence>
<comment type="caution">
    <text evidence="5">The sequence shown here is derived from an EMBL/GenBank/DDBJ whole genome shotgun (WGS) entry which is preliminary data.</text>
</comment>
<protein>
    <submittedName>
        <fullName evidence="5">1-acyl-sn-glycerol-3-phosphate acyltransferase</fullName>
    </submittedName>
</protein>
<evidence type="ECO:0000256" key="2">
    <source>
        <dbReference type="ARBA" id="ARBA00023315"/>
    </source>
</evidence>
<dbReference type="GO" id="GO:0006654">
    <property type="term" value="P:phosphatidic acid biosynthetic process"/>
    <property type="evidence" value="ECO:0007669"/>
    <property type="project" value="TreeGrafter"/>
</dbReference>
<feature type="domain" description="Phospholipid/glycerol acyltransferase" evidence="4">
    <location>
        <begin position="35"/>
        <end position="154"/>
    </location>
</feature>
<evidence type="ECO:0000259" key="4">
    <source>
        <dbReference type="SMART" id="SM00563"/>
    </source>
</evidence>
<dbReference type="EMBL" id="VFMO01000001">
    <property type="protein sequence ID" value="TQJ14251.1"/>
    <property type="molecule type" value="Genomic_DNA"/>
</dbReference>
<sequence length="302" mass="32357">MLYWFLKRVLIGPILNLLFRPWVDGEKNIPDKGPAIFASNHLSFSDSFFLPLVVPRRMTFVAKADYFTGTGIKGRLTAAFFRGVGQIPIDRAGGSASSGALQSGLNVLRRGELFGIYPEGTRSPDGRLYKGKTGVARLALEAKCPVIPVAMIDTDKAQPTGKKIPKIMRIGIRIGKPMDFSRYEGMQDDRFVLRSITDEVMYELMLLSGQEYVDVYASTVKDRIAAKAKEIGGAAVAVGSGAAQAIGNKVSRRSGEDAGAKDETSPEASEGGLAIDLETDADTVAGTVHDADGDAAHTPSQS</sequence>
<keyword evidence="6" id="KW-1185">Reference proteome</keyword>
<dbReference type="AlphaFoldDB" id="A0A542EFX7"/>
<organism evidence="5 6">
    <name type="scientific">Yimella lutea</name>
    <dbReference type="NCBI Taxonomy" id="587872"/>
    <lineage>
        <taxon>Bacteria</taxon>
        <taxon>Bacillati</taxon>
        <taxon>Actinomycetota</taxon>
        <taxon>Actinomycetes</taxon>
        <taxon>Micrococcales</taxon>
        <taxon>Dermacoccaceae</taxon>
        <taxon>Yimella</taxon>
    </lineage>
</organism>
<feature type="compositionally biased region" description="Basic and acidic residues" evidence="3">
    <location>
        <begin position="253"/>
        <end position="264"/>
    </location>
</feature>
<dbReference type="InterPro" id="IPR002123">
    <property type="entry name" value="Plipid/glycerol_acylTrfase"/>
</dbReference>
<name>A0A542EFX7_9MICO</name>
<dbReference type="GO" id="GO:0005886">
    <property type="term" value="C:plasma membrane"/>
    <property type="evidence" value="ECO:0007669"/>
    <property type="project" value="TreeGrafter"/>
</dbReference>
<keyword evidence="2 5" id="KW-0012">Acyltransferase</keyword>
<reference evidence="5 6" key="1">
    <citation type="submission" date="2019-06" db="EMBL/GenBank/DDBJ databases">
        <title>Sequencing the genomes of 1000 actinobacteria strains.</title>
        <authorList>
            <person name="Klenk H.-P."/>
        </authorList>
    </citation>
    <scope>NUCLEOTIDE SEQUENCE [LARGE SCALE GENOMIC DNA]</scope>
    <source>
        <strain evidence="5 6">DSM 19828</strain>
    </source>
</reference>